<dbReference type="STRING" id="1088818.A0A2I0ASF4"/>
<reference evidence="2 3" key="1">
    <citation type="journal article" date="2017" name="Nature">
        <title>The Apostasia genome and the evolution of orchids.</title>
        <authorList>
            <person name="Zhang G.Q."/>
            <person name="Liu K.W."/>
            <person name="Li Z."/>
            <person name="Lohaus R."/>
            <person name="Hsiao Y.Y."/>
            <person name="Niu S.C."/>
            <person name="Wang J.Y."/>
            <person name="Lin Y.C."/>
            <person name="Xu Q."/>
            <person name="Chen L.J."/>
            <person name="Yoshida K."/>
            <person name="Fujiwara S."/>
            <person name="Wang Z.W."/>
            <person name="Zhang Y.Q."/>
            <person name="Mitsuda N."/>
            <person name="Wang M."/>
            <person name="Liu G.H."/>
            <person name="Pecoraro L."/>
            <person name="Huang H.X."/>
            <person name="Xiao X.J."/>
            <person name="Lin M."/>
            <person name="Wu X.Y."/>
            <person name="Wu W.L."/>
            <person name="Chen Y.Y."/>
            <person name="Chang S.B."/>
            <person name="Sakamoto S."/>
            <person name="Ohme-Takagi M."/>
            <person name="Yagi M."/>
            <person name="Zeng S.J."/>
            <person name="Shen C.Y."/>
            <person name="Yeh C.M."/>
            <person name="Luo Y.B."/>
            <person name="Tsai W.C."/>
            <person name="Van de Peer Y."/>
            <person name="Liu Z.J."/>
        </authorList>
    </citation>
    <scope>NUCLEOTIDE SEQUENCE [LARGE SCALE GENOMIC DNA]</scope>
    <source>
        <strain evidence="3">cv. Shenzhen</strain>
        <tissue evidence="2">Stem</tissue>
    </source>
</reference>
<evidence type="ECO:0000313" key="2">
    <source>
        <dbReference type="EMBL" id="PKA58481.1"/>
    </source>
</evidence>
<sequence length="207" mass="21731">MMSSFYSNALQFPNPFSSTFNQSPNPKRPSFRRLTPGSAAADDKPPTTPTQSDAGSTDRPAGDSGFEDRLAQIRIKYRSGKGKKAEQRRARKAGGGGGGGKKKGVMLPPVALREAMADGGVKVEAGFTPYSERINGGIAGLGLAALVLVEIGSGKGVLSYHAPPVIFIQIYTIAAAAALFIKFEKERISIWPEKSPSASSSAGASRD</sequence>
<feature type="compositionally biased region" description="Polar residues" evidence="1">
    <location>
        <begin position="1"/>
        <end position="25"/>
    </location>
</feature>
<keyword evidence="3" id="KW-1185">Reference proteome</keyword>
<evidence type="ECO:0000313" key="3">
    <source>
        <dbReference type="Proteomes" id="UP000236161"/>
    </source>
</evidence>
<protein>
    <submittedName>
        <fullName evidence="2">Uncharacterized protein</fullName>
    </submittedName>
</protein>
<feature type="region of interest" description="Disordered" evidence="1">
    <location>
        <begin position="1"/>
        <end position="105"/>
    </location>
</feature>
<dbReference type="AlphaFoldDB" id="A0A2I0ASF4"/>
<dbReference type="Proteomes" id="UP000236161">
    <property type="component" value="Unassembled WGS sequence"/>
</dbReference>
<evidence type="ECO:0000256" key="1">
    <source>
        <dbReference type="SAM" id="MobiDB-lite"/>
    </source>
</evidence>
<organism evidence="2 3">
    <name type="scientific">Apostasia shenzhenica</name>
    <dbReference type="NCBI Taxonomy" id="1088818"/>
    <lineage>
        <taxon>Eukaryota</taxon>
        <taxon>Viridiplantae</taxon>
        <taxon>Streptophyta</taxon>
        <taxon>Embryophyta</taxon>
        <taxon>Tracheophyta</taxon>
        <taxon>Spermatophyta</taxon>
        <taxon>Magnoliopsida</taxon>
        <taxon>Liliopsida</taxon>
        <taxon>Asparagales</taxon>
        <taxon>Orchidaceae</taxon>
        <taxon>Apostasioideae</taxon>
        <taxon>Apostasia</taxon>
    </lineage>
</organism>
<dbReference type="EMBL" id="KZ451951">
    <property type="protein sequence ID" value="PKA58481.1"/>
    <property type="molecule type" value="Genomic_DNA"/>
</dbReference>
<gene>
    <name evidence="2" type="ORF">AXF42_Ash008768</name>
</gene>
<dbReference type="OrthoDB" id="1934145at2759"/>
<name>A0A2I0ASF4_9ASPA</name>
<accession>A0A2I0ASF4</accession>
<proteinExistence type="predicted"/>